<dbReference type="RefSeq" id="WP_018578687.1">
    <property type="nucleotide sequence ID" value="NZ_KB892437.1"/>
</dbReference>
<sequence>MLTELSVREFEKSIQQTARIKSFNYFKISLDEGSKPRNYTFELVFHQNVLHTCREIIDVFAANCFAGTRFYTSADETNIKVTFTTNYPDIVLLGLSMLELLPKKERELIEERLKIEKTPQSSAAFKILDSRLNKITGGQTITTADILFLSCIKPEYQQQQLDKMGKLNFL</sequence>
<dbReference type="EMBL" id="LNYW01000040">
    <property type="protein sequence ID" value="KTD60935.1"/>
    <property type="molecule type" value="Genomic_DNA"/>
</dbReference>
<dbReference type="PATRIC" id="fig|1122169.6.peg.1549"/>
<comment type="caution">
    <text evidence="1">The sequence shown here is derived from an EMBL/GenBank/DDBJ whole genome shotgun (WGS) entry which is preliminary data.</text>
</comment>
<evidence type="ECO:0000313" key="1">
    <source>
        <dbReference type="EMBL" id="KTD60935.1"/>
    </source>
</evidence>
<name>A0A0W0YVP3_9GAMM</name>
<dbReference type="Proteomes" id="UP000054600">
    <property type="component" value="Unassembled WGS sequence"/>
</dbReference>
<reference evidence="1 2" key="1">
    <citation type="submission" date="2015-11" db="EMBL/GenBank/DDBJ databases">
        <title>Genomic analysis of 38 Legionella species identifies large and diverse effector repertoires.</title>
        <authorList>
            <person name="Burstein D."/>
            <person name="Amaro F."/>
            <person name="Zusman T."/>
            <person name="Lifshitz Z."/>
            <person name="Cohen O."/>
            <person name="Gilbert J.A."/>
            <person name="Pupko T."/>
            <person name="Shuman H.A."/>
            <person name="Segal G."/>
        </authorList>
    </citation>
    <scope>NUCLEOTIDE SEQUENCE [LARGE SCALE GENOMIC DNA]</scope>
    <source>
        <strain evidence="1 2">ATCC 49655</strain>
    </source>
</reference>
<evidence type="ECO:0000313" key="2">
    <source>
        <dbReference type="Proteomes" id="UP000054600"/>
    </source>
</evidence>
<gene>
    <name evidence="1" type="ORF">Lsha_1346</name>
</gene>
<accession>A0A0W0YVP3</accession>
<organism evidence="1 2">
    <name type="scientific">Legionella shakespearei DSM 23087</name>
    <dbReference type="NCBI Taxonomy" id="1122169"/>
    <lineage>
        <taxon>Bacteria</taxon>
        <taxon>Pseudomonadati</taxon>
        <taxon>Pseudomonadota</taxon>
        <taxon>Gammaproteobacteria</taxon>
        <taxon>Legionellales</taxon>
        <taxon>Legionellaceae</taxon>
        <taxon>Legionella</taxon>
    </lineage>
</organism>
<protein>
    <submittedName>
        <fullName evidence="1">Uncharacterized protein</fullName>
    </submittedName>
</protein>
<dbReference type="AlphaFoldDB" id="A0A0W0YVP3"/>
<proteinExistence type="predicted"/>
<keyword evidence="2" id="KW-1185">Reference proteome</keyword>